<accession>A0A844FHX2</accession>
<name>A0A844FHX2_9FIRM</name>
<dbReference type="AlphaFoldDB" id="A0A844FHX2"/>
<dbReference type="Proteomes" id="UP000462760">
    <property type="component" value="Unassembled WGS sequence"/>
</dbReference>
<evidence type="ECO:0000256" key="1">
    <source>
        <dbReference type="ARBA" id="ARBA00022723"/>
    </source>
</evidence>
<dbReference type="Pfam" id="PF01948">
    <property type="entry name" value="PyrI"/>
    <property type="match status" value="1"/>
</dbReference>
<dbReference type="GO" id="GO:0046872">
    <property type="term" value="F:metal ion binding"/>
    <property type="evidence" value="ECO:0007669"/>
    <property type="project" value="UniProtKB-KW"/>
</dbReference>
<dbReference type="InterPro" id="IPR036793">
    <property type="entry name" value="Asp_carbatrfase_reg_N_sf"/>
</dbReference>
<dbReference type="InterPro" id="IPR020542">
    <property type="entry name" value="Asp_carbamoyltrfase_reg_C"/>
</dbReference>
<dbReference type="SUPFAM" id="SSF57825">
    <property type="entry name" value="Aspartate carbamoyltransferase, Regulatory-chain, C-terminal domain"/>
    <property type="match status" value="1"/>
</dbReference>
<dbReference type="Gene3D" id="2.30.30.20">
    <property type="entry name" value="Aspartate carbamoyltransferase regulatory subunit, C-terminal domain"/>
    <property type="match status" value="1"/>
</dbReference>
<protein>
    <submittedName>
        <fullName evidence="6">Aspartate carbamoyltransferase regulatory subunit</fullName>
    </submittedName>
</protein>
<dbReference type="InterPro" id="IPR036792">
    <property type="entry name" value="Asp_carbatrfase_reg_C_sf"/>
</dbReference>
<dbReference type="Pfam" id="PF02748">
    <property type="entry name" value="PyrI_C"/>
    <property type="match status" value="1"/>
</dbReference>
<dbReference type="PANTHER" id="PTHR35805:SF1">
    <property type="entry name" value="ASPARTATE CARBAMOYLTRANSFERASE REGULATORY CHAIN"/>
    <property type="match status" value="1"/>
</dbReference>
<comment type="caution">
    <text evidence="6">The sequence shown here is derived from an EMBL/GenBank/DDBJ whole genome shotgun (WGS) entry which is preliminary data.</text>
</comment>
<keyword evidence="2" id="KW-0862">Zinc</keyword>
<dbReference type="PANTHER" id="PTHR35805">
    <property type="entry name" value="ASPARTATE CARBAMOYLTRANSFERASE REGULATORY CHAIN"/>
    <property type="match status" value="1"/>
</dbReference>
<keyword evidence="1" id="KW-0479">Metal-binding</keyword>
<dbReference type="GO" id="GO:0006207">
    <property type="term" value="P:'de novo' pyrimidine nucleobase biosynthetic process"/>
    <property type="evidence" value="ECO:0007669"/>
    <property type="project" value="InterPro"/>
</dbReference>
<evidence type="ECO:0000313" key="6">
    <source>
        <dbReference type="EMBL" id="MSS43677.1"/>
    </source>
</evidence>
<proteinExistence type="predicted"/>
<evidence type="ECO:0000259" key="5">
    <source>
        <dbReference type="Pfam" id="PF02748"/>
    </source>
</evidence>
<feature type="domain" description="Aspartate carbamoyltransferase regulatory subunit C-terminal" evidence="5">
    <location>
        <begin position="95"/>
        <end position="139"/>
    </location>
</feature>
<gene>
    <name evidence="6" type="ORF">FYJ27_08055</name>
</gene>
<evidence type="ECO:0000259" key="4">
    <source>
        <dbReference type="Pfam" id="PF01948"/>
    </source>
</evidence>
<reference evidence="6 7" key="1">
    <citation type="submission" date="2019-08" db="EMBL/GenBank/DDBJ databases">
        <title>In-depth cultivation of the pig gut microbiome towards novel bacterial diversity and tailored functional studies.</title>
        <authorList>
            <person name="Wylensek D."/>
            <person name="Hitch T.C.A."/>
            <person name="Clavel T."/>
        </authorList>
    </citation>
    <scope>NUCLEOTIDE SEQUENCE [LARGE SCALE GENOMIC DNA]</scope>
    <source>
        <strain evidence="6 7">Med78-601-WT-4W-RMD-3</strain>
    </source>
</reference>
<dbReference type="EMBL" id="VULR01000010">
    <property type="protein sequence ID" value="MSS43677.1"/>
    <property type="molecule type" value="Genomic_DNA"/>
</dbReference>
<feature type="domain" description="Aspartate carbamoyltransferase regulatory subunit N-terminal" evidence="4">
    <location>
        <begin position="2"/>
        <end position="90"/>
    </location>
</feature>
<dbReference type="SUPFAM" id="SSF54893">
    <property type="entry name" value="Aspartate carbamoyltransferase, Regulatory-chain, N-terminal domain"/>
    <property type="match status" value="1"/>
</dbReference>
<evidence type="ECO:0000313" key="7">
    <source>
        <dbReference type="Proteomes" id="UP000462760"/>
    </source>
</evidence>
<dbReference type="NCBIfam" id="NF002063">
    <property type="entry name" value="PRK00893.1-3"/>
    <property type="match status" value="1"/>
</dbReference>
<dbReference type="InterPro" id="IPR002801">
    <property type="entry name" value="Asp_carbamoylTrfase_reg"/>
</dbReference>
<evidence type="ECO:0000256" key="3">
    <source>
        <dbReference type="ARBA" id="ARBA00022975"/>
    </source>
</evidence>
<dbReference type="GO" id="GO:0009347">
    <property type="term" value="C:aspartate carbamoyltransferase complex"/>
    <property type="evidence" value="ECO:0007669"/>
    <property type="project" value="InterPro"/>
</dbReference>
<keyword evidence="6" id="KW-0808">Transferase</keyword>
<sequence length="143" mass="16488">MLNIDSIVNGIVIDHIKVGYGFKIFNYLGLNNADCRVALIMNSPSKKHGKKDMIKIENVMDLDLTMLGFIDPNITVNIIENEKIKEKINLSLPEKIEGVIKCKNPRCVTSTERNIKHIFVLTDEEKGIYRCQYCDHIYDTWEE</sequence>
<dbReference type="OrthoDB" id="5599321at2"/>
<evidence type="ECO:0000256" key="2">
    <source>
        <dbReference type="ARBA" id="ARBA00022833"/>
    </source>
</evidence>
<organism evidence="6 7">
    <name type="scientific">Anaerosalibacter bizertensis</name>
    <dbReference type="NCBI Taxonomy" id="932217"/>
    <lineage>
        <taxon>Bacteria</taxon>
        <taxon>Bacillati</taxon>
        <taxon>Bacillota</taxon>
        <taxon>Tissierellia</taxon>
        <taxon>Tissierellales</taxon>
        <taxon>Sporanaerobacteraceae</taxon>
        <taxon>Anaerosalibacter</taxon>
    </lineage>
</organism>
<dbReference type="InterPro" id="IPR020545">
    <property type="entry name" value="Asp_carbamoyltransf_reg_N"/>
</dbReference>
<dbReference type="Gene3D" id="3.30.70.140">
    <property type="entry name" value="Aspartate carbamoyltransferase regulatory subunit, N-terminal domain"/>
    <property type="match status" value="1"/>
</dbReference>
<dbReference type="RefSeq" id="WP_154484357.1">
    <property type="nucleotide sequence ID" value="NZ_VULR01000010.1"/>
</dbReference>
<dbReference type="GO" id="GO:0016740">
    <property type="term" value="F:transferase activity"/>
    <property type="evidence" value="ECO:0007669"/>
    <property type="project" value="UniProtKB-KW"/>
</dbReference>
<dbReference type="GO" id="GO:0006221">
    <property type="term" value="P:pyrimidine nucleotide biosynthetic process"/>
    <property type="evidence" value="ECO:0007669"/>
    <property type="project" value="UniProtKB-KW"/>
</dbReference>
<keyword evidence="3" id="KW-0665">Pyrimidine biosynthesis</keyword>